<dbReference type="GO" id="GO:0051301">
    <property type="term" value="P:cell division"/>
    <property type="evidence" value="ECO:0007669"/>
    <property type="project" value="InterPro"/>
</dbReference>
<gene>
    <name evidence="7" type="ORF">FRX94_09535</name>
</gene>
<evidence type="ECO:0000256" key="3">
    <source>
        <dbReference type="ARBA" id="ARBA00022960"/>
    </source>
</evidence>
<feature type="transmembrane region" description="Helical" evidence="6">
    <location>
        <begin position="373"/>
        <end position="393"/>
    </location>
</feature>
<accession>A0A5C5UEI7</accession>
<dbReference type="GO" id="GO:0032153">
    <property type="term" value="C:cell division site"/>
    <property type="evidence" value="ECO:0007669"/>
    <property type="project" value="TreeGrafter"/>
</dbReference>
<dbReference type="InterPro" id="IPR001182">
    <property type="entry name" value="FtsW/RodA"/>
</dbReference>
<evidence type="ECO:0000313" key="8">
    <source>
        <dbReference type="Proteomes" id="UP000320791"/>
    </source>
</evidence>
<proteinExistence type="predicted"/>
<dbReference type="AlphaFoldDB" id="A0A5C5UEI7"/>
<dbReference type="GO" id="GO:0005886">
    <property type="term" value="C:plasma membrane"/>
    <property type="evidence" value="ECO:0007669"/>
    <property type="project" value="TreeGrafter"/>
</dbReference>
<sequence length="434" mass="46712">MIVFERLRMRRLELGLLILASLIVGVAVVNLEVSLNSNVTGNMLVLIGGFVTVFLTAHVVLCWKAPYADQIMLPVAAILNGLGLVMVYRLDAGLSTALAPRQVMWTFVGVALMVLVLVFLKDYNALSRYAYVLGLIGLILLALPMVWPVDTEADADIWITIGPLSLQPGEFSKIMLLLLFAQLLATKRSLFQTAGYQILGLDFPRLRDLAPILGVWAVALMIMAGENDFGPALLLFGTVLGMLYLASGRVSWLIIGMVLVSIGGFTVYQISGKIQARVANYWDPLADPVGKGFQLSQALFGMSWGGIDGTGLGQGYPYIIPVVFSDYILAAIGEELGLIGISAVLILFAVFISRGMHTAMQVQDTFGKLLASGLALTVAIQIFIITAGISALMPMTGLTTPFMSQGGSSLMANYILMAIILRISDASRREAEAK</sequence>
<dbReference type="PANTHER" id="PTHR30474">
    <property type="entry name" value="CELL CYCLE PROTEIN"/>
    <property type="match status" value="1"/>
</dbReference>
<keyword evidence="4 6" id="KW-1133">Transmembrane helix</keyword>
<feature type="transmembrane region" description="Helical" evidence="6">
    <location>
        <begin position="167"/>
        <end position="185"/>
    </location>
</feature>
<feature type="transmembrane region" description="Helical" evidence="6">
    <location>
        <begin position="70"/>
        <end position="90"/>
    </location>
</feature>
<keyword evidence="3" id="KW-0133">Cell shape</keyword>
<organism evidence="7 8">
    <name type="scientific">Corynebacterium canis</name>
    <dbReference type="NCBI Taxonomy" id="679663"/>
    <lineage>
        <taxon>Bacteria</taxon>
        <taxon>Bacillati</taxon>
        <taxon>Actinomycetota</taxon>
        <taxon>Actinomycetes</taxon>
        <taxon>Mycobacteriales</taxon>
        <taxon>Corynebacteriaceae</taxon>
        <taxon>Corynebacterium</taxon>
    </lineage>
</organism>
<keyword evidence="2 6" id="KW-0812">Transmembrane</keyword>
<evidence type="ECO:0000256" key="4">
    <source>
        <dbReference type="ARBA" id="ARBA00022989"/>
    </source>
</evidence>
<dbReference type="OrthoDB" id="9812661at2"/>
<feature type="transmembrane region" description="Helical" evidence="6">
    <location>
        <begin position="405"/>
        <end position="424"/>
    </location>
</feature>
<dbReference type="Proteomes" id="UP000320791">
    <property type="component" value="Unassembled WGS sequence"/>
</dbReference>
<dbReference type="EMBL" id="VOHM01000022">
    <property type="protein sequence ID" value="TWT23902.1"/>
    <property type="molecule type" value="Genomic_DNA"/>
</dbReference>
<dbReference type="PANTHER" id="PTHR30474:SF3">
    <property type="entry name" value="PEPTIDOGLYCAN GLYCOSYLTRANSFERASE RODA"/>
    <property type="match status" value="1"/>
</dbReference>
<comment type="subcellular location">
    <subcellularLocation>
        <location evidence="1">Membrane</location>
        <topology evidence="1">Multi-pass membrane protein</topology>
    </subcellularLocation>
</comment>
<feature type="transmembrane region" description="Helical" evidence="6">
    <location>
        <begin position="327"/>
        <end position="352"/>
    </location>
</feature>
<dbReference type="GO" id="GO:0015648">
    <property type="term" value="F:lipid-linked peptidoglycan transporter activity"/>
    <property type="evidence" value="ECO:0007669"/>
    <property type="project" value="TreeGrafter"/>
</dbReference>
<evidence type="ECO:0000256" key="5">
    <source>
        <dbReference type="ARBA" id="ARBA00023136"/>
    </source>
</evidence>
<feature type="transmembrane region" description="Helical" evidence="6">
    <location>
        <begin position="129"/>
        <end position="147"/>
    </location>
</feature>
<evidence type="ECO:0000256" key="1">
    <source>
        <dbReference type="ARBA" id="ARBA00004141"/>
    </source>
</evidence>
<keyword evidence="8" id="KW-1185">Reference proteome</keyword>
<dbReference type="RefSeq" id="WP_146324970.1">
    <property type="nucleotide sequence ID" value="NZ_BAABLR010000069.1"/>
</dbReference>
<keyword evidence="5 6" id="KW-0472">Membrane</keyword>
<dbReference type="GO" id="GO:0008360">
    <property type="term" value="P:regulation of cell shape"/>
    <property type="evidence" value="ECO:0007669"/>
    <property type="project" value="UniProtKB-KW"/>
</dbReference>
<evidence type="ECO:0000256" key="6">
    <source>
        <dbReference type="SAM" id="Phobius"/>
    </source>
</evidence>
<reference evidence="7 8" key="1">
    <citation type="submission" date="2019-08" db="EMBL/GenBank/DDBJ databases">
        <authorList>
            <person name="Lei W."/>
        </authorList>
    </citation>
    <scope>NUCLEOTIDE SEQUENCE [LARGE SCALE GENOMIC DNA]</scope>
    <source>
        <strain evidence="7 8">CCUG 58627</strain>
    </source>
</reference>
<comment type="caution">
    <text evidence="7">The sequence shown here is derived from an EMBL/GenBank/DDBJ whole genome shotgun (WGS) entry which is preliminary data.</text>
</comment>
<feature type="transmembrane region" description="Helical" evidence="6">
    <location>
        <begin position="252"/>
        <end position="271"/>
    </location>
</feature>
<protein>
    <submittedName>
        <fullName evidence="7">FtsW/RodA/SpoVE family cell cycle protein</fullName>
    </submittedName>
</protein>
<feature type="transmembrane region" description="Helical" evidence="6">
    <location>
        <begin position="102"/>
        <end position="120"/>
    </location>
</feature>
<feature type="transmembrane region" description="Helical" evidence="6">
    <location>
        <begin position="206"/>
        <end position="223"/>
    </location>
</feature>
<feature type="transmembrane region" description="Helical" evidence="6">
    <location>
        <begin position="229"/>
        <end position="245"/>
    </location>
</feature>
<name>A0A5C5UEI7_9CORY</name>
<feature type="transmembrane region" description="Helical" evidence="6">
    <location>
        <begin position="43"/>
        <end position="63"/>
    </location>
</feature>
<dbReference type="Pfam" id="PF01098">
    <property type="entry name" value="FTSW_RODA_SPOVE"/>
    <property type="match status" value="1"/>
</dbReference>
<feature type="transmembrane region" description="Helical" evidence="6">
    <location>
        <begin position="12"/>
        <end position="31"/>
    </location>
</feature>
<evidence type="ECO:0000256" key="2">
    <source>
        <dbReference type="ARBA" id="ARBA00022692"/>
    </source>
</evidence>
<evidence type="ECO:0000313" key="7">
    <source>
        <dbReference type="EMBL" id="TWT23902.1"/>
    </source>
</evidence>